<evidence type="ECO:0000313" key="8">
    <source>
        <dbReference type="Proteomes" id="UP000076871"/>
    </source>
</evidence>
<dbReference type="InterPro" id="IPR046357">
    <property type="entry name" value="PPIase_dom_sf"/>
</dbReference>
<evidence type="ECO:0000256" key="3">
    <source>
        <dbReference type="ARBA" id="ARBA00023110"/>
    </source>
</evidence>
<dbReference type="Proteomes" id="UP000076871">
    <property type="component" value="Unassembled WGS sequence"/>
</dbReference>
<dbReference type="PROSITE" id="PS50059">
    <property type="entry name" value="FKBP_PPIASE"/>
    <property type="match status" value="1"/>
</dbReference>
<dbReference type="PANTHER" id="PTHR43811:SF19">
    <property type="entry name" value="39 KDA FK506-BINDING NUCLEAR PROTEIN"/>
    <property type="match status" value="1"/>
</dbReference>
<dbReference type="PANTHER" id="PTHR43811">
    <property type="entry name" value="FKBP-TYPE PEPTIDYL-PROLYL CIS-TRANS ISOMERASE FKPA"/>
    <property type="match status" value="1"/>
</dbReference>
<sequence length="410" mass="44525">MSAQNAISSWGATLRPGRCTFLIPERVNLYITNAALVIGNASTDDGSMHPRTSLWMTFLRKTAVVSPVISSSANSSDRVILFTLVPNQVEHVHLGLTLVANEHVAFDVLGKSCICLSGNFIAVPSEDNMDATAVPSEDNMDATAKSGHRIGTLQPAIEGESVLGWNHWLLPPRMHASSLSLEREWNSLLLVPLPRRSLPYQILRNELGATLSTKCRHFPLRREASVEILSEPTEGTDSDSSAASSLFVPNAAMNSSRQLFFTPKTSRAVSNTSATRSAVLAAVEIKDHQVRSGDLRATQGDEIQLWYRLQLANKAVVQSRMDGTPMEITLGQSFILPAIDNGIVGMKVGGERLIVIPPTLGFGDHQHDSIPSNSTLFFRESPLFGSTAMGSDGIAYVECKLLNIHQPDTE</sequence>
<evidence type="ECO:0000313" key="7">
    <source>
        <dbReference type="EMBL" id="KZT04088.1"/>
    </source>
</evidence>
<dbReference type="Gene3D" id="3.10.50.40">
    <property type="match status" value="1"/>
</dbReference>
<dbReference type="STRING" id="1314785.A0A165D3I2"/>
<dbReference type="RefSeq" id="XP_040761828.1">
    <property type="nucleotide sequence ID" value="XM_040912918.1"/>
</dbReference>
<evidence type="ECO:0000256" key="1">
    <source>
        <dbReference type="ARBA" id="ARBA00000971"/>
    </source>
</evidence>
<feature type="domain" description="PPIase FKBP-type" evidence="6">
    <location>
        <begin position="300"/>
        <end position="378"/>
    </location>
</feature>
<dbReference type="Pfam" id="PF00254">
    <property type="entry name" value="FKBP_C"/>
    <property type="match status" value="1"/>
</dbReference>
<keyword evidence="4 5" id="KW-0413">Isomerase</keyword>
<dbReference type="AlphaFoldDB" id="A0A165D3I2"/>
<dbReference type="SUPFAM" id="SSF54534">
    <property type="entry name" value="FKBP-like"/>
    <property type="match status" value="1"/>
</dbReference>
<dbReference type="Gene3D" id="2.60.120.340">
    <property type="entry name" value="Nucleoplasmin core domain"/>
    <property type="match status" value="1"/>
</dbReference>
<dbReference type="Pfam" id="PF17800">
    <property type="entry name" value="NPL"/>
    <property type="match status" value="1"/>
</dbReference>
<proteinExistence type="predicted"/>
<dbReference type="InterPro" id="IPR041232">
    <property type="entry name" value="NPL"/>
</dbReference>
<keyword evidence="8" id="KW-1185">Reference proteome</keyword>
<dbReference type="GeneID" id="63829946"/>
<accession>A0A165D3I2</accession>
<dbReference type="GO" id="GO:0003755">
    <property type="term" value="F:peptidyl-prolyl cis-trans isomerase activity"/>
    <property type="evidence" value="ECO:0007669"/>
    <property type="project" value="UniProtKB-KW"/>
</dbReference>
<evidence type="ECO:0000256" key="5">
    <source>
        <dbReference type="PROSITE-ProRule" id="PRU00277"/>
    </source>
</evidence>
<dbReference type="OrthoDB" id="1902587at2759"/>
<reference evidence="7 8" key="1">
    <citation type="journal article" date="2016" name="Mol. Biol. Evol.">
        <title>Comparative Genomics of Early-Diverging Mushroom-Forming Fungi Provides Insights into the Origins of Lignocellulose Decay Capabilities.</title>
        <authorList>
            <person name="Nagy L.G."/>
            <person name="Riley R."/>
            <person name="Tritt A."/>
            <person name="Adam C."/>
            <person name="Daum C."/>
            <person name="Floudas D."/>
            <person name="Sun H."/>
            <person name="Yadav J.S."/>
            <person name="Pangilinan J."/>
            <person name="Larsson K.H."/>
            <person name="Matsuura K."/>
            <person name="Barry K."/>
            <person name="Labutti K."/>
            <person name="Kuo R."/>
            <person name="Ohm R.A."/>
            <person name="Bhattacharya S.S."/>
            <person name="Shirouzu T."/>
            <person name="Yoshinaga Y."/>
            <person name="Martin F.M."/>
            <person name="Grigoriev I.V."/>
            <person name="Hibbett D.S."/>
        </authorList>
    </citation>
    <scope>NUCLEOTIDE SEQUENCE [LARGE SCALE GENOMIC DNA]</scope>
    <source>
        <strain evidence="7 8">93-53</strain>
    </source>
</reference>
<evidence type="ECO:0000259" key="6">
    <source>
        <dbReference type="PROSITE" id="PS50059"/>
    </source>
</evidence>
<gene>
    <name evidence="7" type="ORF">LAESUDRAFT_761440</name>
</gene>
<keyword evidence="3 5" id="KW-0697">Rotamase</keyword>
<dbReference type="EC" id="5.2.1.8" evidence="2 5"/>
<protein>
    <recommendedName>
        <fullName evidence="2 5">peptidylprolyl isomerase</fullName>
        <ecNumber evidence="2 5">5.2.1.8</ecNumber>
    </recommendedName>
</protein>
<dbReference type="EMBL" id="KV427639">
    <property type="protein sequence ID" value="KZT04088.1"/>
    <property type="molecule type" value="Genomic_DNA"/>
</dbReference>
<organism evidence="7 8">
    <name type="scientific">Laetiporus sulphureus 93-53</name>
    <dbReference type="NCBI Taxonomy" id="1314785"/>
    <lineage>
        <taxon>Eukaryota</taxon>
        <taxon>Fungi</taxon>
        <taxon>Dikarya</taxon>
        <taxon>Basidiomycota</taxon>
        <taxon>Agaricomycotina</taxon>
        <taxon>Agaricomycetes</taxon>
        <taxon>Polyporales</taxon>
        <taxon>Laetiporus</taxon>
    </lineage>
</organism>
<name>A0A165D3I2_9APHY</name>
<evidence type="ECO:0000256" key="4">
    <source>
        <dbReference type="ARBA" id="ARBA00023235"/>
    </source>
</evidence>
<dbReference type="InterPro" id="IPR001179">
    <property type="entry name" value="PPIase_FKBP_dom"/>
</dbReference>
<evidence type="ECO:0000256" key="2">
    <source>
        <dbReference type="ARBA" id="ARBA00013194"/>
    </source>
</evidence>
<comment type="catalytic activity">
    <reaction evidence="1 5">
        <text>[protein]-peptidylproline (omega=180) = [protein]-peptidylproline (omega=0)</text>
        <dbReference type="Rhea" id="RHEA:16237"/>
        <dbReference type="Rhea" id="RHEA-COMP:10747"/>
        <dbReference type="Rhea" id="RHEA-COMP:10748"/>
        <dbReference type="ChEBI" id="CHEBI:83833"/>
        <dbReference type="ChEBI" id="CHEBI:83834"/>
        <dbReference type="EC" id="5.2.1.8"/>
    </reaction>
</comment>
<dbReference type="InParanoid" id="A0A165D3I2"/>